<dbReference type="EnsemblBacteria" id="ABL78379">
    <property type="protein sequence ID" value="ABL78379"/>
    <property type="gene ID" value="Tpen_0979"/>
</dbReference>
<keyword evidence="3" id="KW-1185">Reference proteome</keyword>
<dbReference type="KEGG" id="tpe:Tpen_0979"/>
<dbReference type="STRING" id="368408.Tpen_0979"/>
<evidence type="ECO:0000313" key="2">
    <source>
        <dbReference type="EMBL" id="ABL78379.1"/>
    </source>
</evidence>
<dbReference type="AlphaFoldDB" id="A1RYU9"/>
<reference evidence="3" key="1">
    <citation type="journal article" date="2008" name="J. Bacteriol.">
        <title>Genome sequence of Thermofilum pendens reveals an exceptional loss of biosynthetic pathways without genome reduction.</title>
        <authorList>
            <person name="Anderson I."/>
            <person name="Rodriguez J."/>
            <person name="Susanti D."/>
            <person name="Porat I."/>
            <person name="Reich C."/>
            <person name="Ulrich L.E."/>
            <person name="Elkins J.G."/>
            <person name="Mavromatis K."/>
            <person name="Lykidis A."/>
            <person name="Kim E."/>
            <person name="Thompson L.S."/>
            <person name="Nolan M."/>
            <person name="Land M."/>
            <person name="Copeland A."/>
            <person name="Lapidus A."/>
            <person name="Lucas S."/>
            <person name="Detter C."/>
            <person name="Zhulin I.B."/>
            <person name="Olsen G.J."/>
            <person name="Whitman W."/>
            <person name="Mukhopadhyay B."/>
            <person name="Bristow J."/>
            <person name="Kyrpides N."/>
        </authorList>
    </citation>
    <scope>NUCLEOTIDE SEQUENCE [LARGE SCALE GENOMIC DNA]</scope>
    <source>
        <strain evidence="3">DSM 2475 / Hrk 5</strain>
    </source>
</reference>
<dbReference type="RefSeq" id="WP_011752644.1">
    <property type="nucleotide sequence ID" value="NC_008698.1"/>
</dbReference>
<gene>
    <name evidence="2" type="ordered locus">Tpen_0979</name>
</gene>
<organism evidence="2 3">
    <name type="scientific">Thermofilum pendens (strain DSM 2475 / Hrk 5)</name>
    <dbReference type="NCBI Taxonomy" id="368408"/>
    <lineage>
        <taxon>Archaea</taxon>
        <taxon>Thermoproteota</taxon>
        <taxon>Thermoprotei</taxon>
        <taxon>Thermofilales</taxon>
        <taxon>Thermofilaceae</taxon>
        <taxon>Thermofilum</taxon>
    </lineage>
</organism>
<dbReference type="EMBL" id="CP000505">
    <property type="protein sequence ID" value="ABL78379.1"/>
    <property type="molecule type" value="Genomic_DNA"/>
</dbReference>
<sequence>MMAQEISEIRKRLARLREELARLERRIAQVEFKMASSGEERIKAVEEELKEEYPGMKFDRDLLELVGILPYNPVEEDEEVVREAILKKFR</sequence>
<protein>
    <submittedName>
        <fullName evidence="2">Uncharacterized protein</fullName>
    </submittedName>
</protein>
<evidence type="ECO:0000313" key="3">
    <source>
        <dbReference type="Proteomes" id="UP000000641"/>
    </source>
</evidence>
<keyword evidence="1" id="KW-0175">Coiled coil</keyword>
<dbReference type="OrthoDB" id="385421at2157"/>
<dbReference type="eggNOG" id="ENOG502N59U">
    <property type="taxonomic scope" value="Archaea"/>
</dbReference>
<accession>A1RYU9</accession>
<evidence type="ECO:0000256" key="1">
    <source>
        <dbReference type="SAM" id="Coils"/>
    </source>
</evidence>
<dbReference type="GeneID" id="4600453"/>
<dbReference type="Proteomes" id="UP000000641">
    <property type="component" value="Chromosome"/>
</dbReference>
<proteinExistence type="predicted"/>
<feature type="coiled-coil region" evidence="1">
    <location>
        <begin position="6"/>
        <end position="40"/>
    </location>
</feature>
<dbReference type="HOGENOM" id="CLU_2434025_0_0_2"/>
<name>A1RYU9_THEPD</name>